<dbReference type="InterPro" id="IPR050953">
    <property type="entry name" value="N4_N6_ade-DNA_methylase"/>
</dbReference>
<dbReference type="EMBL" id="AP012168">
    <property type="protein sequence ID" value="BAN08060.1"/>
    <property type="molecule type" value="Genomic_DNA"/>
</dbReference>
<dbReference type="Gene3D" id="3.40.50.150">
    <property type="entry name" value="Vaccinia Virus protein VP39"/>
    <property type="match status" value="1"/>
</dbReference>
<organism evidence="9 10">
    <name type="scientific">Levilactobacillus brevis KB290</name>
    <dbReference type="NCBI Taxonomy" id="1001583"/>
    <lineage>
        <taxon>Bacteria</taxon>
        <taxon>Bacillati</taxon>
        <taxon>Bacillota</taxon>
        <taxon>Bacilli</taxon>
        <taxon>Lactobacillales</taxon>
        <taxon>Lactobacillaceae</taxon>
        <taxon>Levilactobacillus</taxon>
    </lineage>
</organism>
<keyword evidence="4" id="KW-0808">Transferase</keyword>
<dbReference type="PANTHER" id="PTHR33841">
    <property type="entry name" value="DNA METHYLTRANSFERASE YEEA-RELATED"/>
    <property type="match status" value="1"/>
</dbReference>
<dbReference type="Pfam" id="PF22837">
    <property type="entry name" value="M_Eco57I_C"/>
    <property type="match status" value="1"/>
</dbReference>
<name>M5AI28_LEVBR</name>
<feature type="domain" description="Type II methyltransferase M.TaqI-like" evidence="7">
    <location>
        <begin position="68"/>
        <end position="195"/>
    </location>
</feature>
<dbReference type="PROSITE" id="PS00092">
    <property type="entry name" value="N6_MTASE"/>
    <property type="match status" value="1"/>
</dbReference>
<protein>
    <recommendedName>
        <fullName evidence="2">site-specific DNA-methyltransferase (adenine-specific)</fullName>
        <ecNumber evidence="2">2.1.1.72</ecNumber>
    </recommendedName>
</protein>
<dbReference type="AlphaFoldDB" id="M5AI28"/>
<dbReference type="EC" id="2.1.1.72" evidence="2"/>
<dbReference type="KEGG" id="lbk:LVISKB_P1-0034"/>
<keyword evidence="9" id="KW-0614">Plasmid</keyword>
<evidence type="ECO:0000256" key="6">
    <source>
        <dbReference type="ARBA" id="ARBA00047942"/>
    </source>
</evidence>
<evidence type="ECO:0000313" key="9">
    <source>
        <dbReference type="EMBL" id="BAN08060.1"/>
    </source>
</evidence>
<dbReference type="GO" id="GO:0032259">
    <property type="term" value="P:methylation"/>
    <property type="evidence" value="ECO:0007669"/>
    <property type="project" value="UniProtKB-KW"/>
</dbReference>
<evidence type="ECO:0000313" key="10">
    <source>
        <dbReference type="Proteomes" id="UP000012042"/>
    </source>
</evidence>
<dbReference type="RefSeq" id="WP_015474638.1">
    <property type="nucleotide sequence ID" value="NC_020820.1"/>
</dbReference>
<dbReference type="InterPro" id="IPR029063">
    <property type="entry name" value="SAM-dependent_MTases_sf"/>
</dbReference>
<dbReference type="InterPro" id="IPR054520">
    <property type="entry name" value="M_Eco57I_C"/>
</dbReference>
<evidence type="ECO:0000256" key="3">
    <source>
        <dbReference type="ARBA" id="ARBA00022603"/>
    </source>
</evidence>
<dbReference type="Pfam" id="PF07669">
    <property type="entry name" value="Eco57I"/>
    <property type="match status" value="1"/>
</dbReference>
<dbReference type="GO" id="GO:0006304">
    <property type="term" value="P:DNA modification"/>
    <property type="evidence" value="ECO:0007669"/>
    <property type="project" value="InterPro"/>
</dbReference>
<gene>
    <name evidence="9" type="ORF">LVISKB_P1-0034</name>
</gene>
<sequence>MIDKTMATIQKLRGGYYTPNWIADYLWCWVNESRPLSVLEPSAGDGSLIRPIMEGVIQPKVCAIELLKSESEKIKQRFQSTENVSVINSDFYEWYSQYHGDLFEGMVSNPPYIRFQYLSEKQRLIQSDILKRNGLKSNKLINAWVAFVVASLELMAPSARVAFVLPTDLLQVSYAKELRQFLLRRLSELSLITFEKTPFTDLEQNTLLVLGQLRAKDDSNSDTIFKHVAVKNKELPRLSEVDPADPPNVNADKWNDLFLTNDDNRIVKYIVAEKSVAFSSVAKAEVGVTTGANSFFSLTKKQVISLNAKDFVTPLLGRSVSVEGLSYSSQTQENNDKANRKDWLLTLGGNNYQELPSNLKRYISEAESAQINTAYKLRIRTNWYKIPGVWIPDAFLLRRIGQIPRMILNEYDAVSTDTFHRVRFIEGVNSKLIIFAFYSSLTLMSLELAGRQFAGGALEVLPGDTNHVRLPDINYHRGIGSEKLNQLDDLLRKGLYNEATNYVDCILSLEYGASYEPDVTKRILQILRSRRIN</sequence>
<evidence type="ECO:0000256" key="4">
    <source>
        <dbReference type="ARBA" id="ARBA00022679"/>
    </source>
</evidence>
<evidence type="ECO:0000256" key="5">
    <source>
        <dbReference type="ARBA" id="ARBA00022691"/>
    </source>
</evidence>
<dbReference type="PANTHER" id="PTHR33841:SF5">
    <property type="entry name" value="DNA METHYLASE (MODIFICATION METHYLASE) (METHYLTRANSFERASE)-RELATED"/>
    <property type="match status" value="1"/>
</dbReference>
<keyword evidence="3 9" id="KW-0489">Methyltransferase</keyword>
<dbReference type="PATRIC" id="fig|1001583.3.peg.2405"/>
<keyword evidence="5" id="KW-0949">S-adenosyl-L-methionine</keyword>
<dbReference type="InterPro" id="IPR011639">
    <property type="entry name" value="MethylTrfase_TaqI-like_dom"/>
</dbReference>
<dbReference type="PRINTS" id="PR00507">
    <property type="entry name" value="N12N6MTFRASE"/>
</dbReference>
<feature type="domain" description="Type II methyltransferase M.Eco57I C-terminal" evidence="8">
    <location>
        <begin position="252"/>
        <end position="506"/>
    </location>
</feature>
<dbReference type="HOGENOM" id="CLU_020255_1_0_9"/>
<comment type="catalytic activity">
    <reaction evidence="6">
        <text>a 2'-deoxyadenosine in DNA + S-adenosyl-L-methionine = an N(6)-methyl-2'-deoxyadenosine in DNA + S-adenosyl-L-homocysteine + H(+)</text>
        <dbReference type="Rhea" id="RHEA:15197"/>
        <dbReference type="Rhea" id="RHEA-COMP:12418"/>
        <dbReference type="Rhea" id="RHEA-COMP:12419"/>
        <dbReference type="ChEBI" id="CHEBI:15378"/>
        <dbReference type="ChEBI" id="CHEBI:57856"/>
        <dbReference type="ChEBI" id="CHEBI:59789"/>
        <dbReference type="ChEBI" id="CHEBI:90615"/>
        <dbReference type="ChEBI" id="CHEBI:90616"/>
        <dbReference type="EC" id="2.1.1.72"/>
    </reaction>
</comment>
<dbReference type="GO" id="GO:0003676">
    <property type="term" value="F:nucleic acid binding"/>
    <property type="evidence" value="ECO:0007669"/>
    <property type="project" value="InterPro"/>
</dbReference>
<evidence type="ECO:0000259" key="7">
    <source>
        <dbReference type="Pfam" id="PF07669"/>
    </source>
</evidence>
<dbReference type="REBASE" id="62031">
    <property type="entry name" value="M.LbrKB290ORF33P"/>
</dbReference>
<dbReference type="InterPro" id="IPR002052">
    <property type="entry name" value="DNA_methylase_N6_adenine_CS"/>
</dbReference>
<accession>M5AI28</accession>
<evidence type="ECO:0000256" key="1">
    <source>
        <dbReference type="ARBA" id="ARBA00006594"/>
    </source>
</evidence>
<proteinExistence type="inferred from homology"/>
<evidence type="ECO:0000259" key="8">
    <source>
        <dbReference type="Pfam" id="PF22837"/>
    </source>
</evidence>
<dbReference type="Proteomes" id="UP000012042">
    <property type="component" value="Plasmid pKB290-1"/>
</dbReference>
<geneLocation type="plasmid" evidence="9 10">
    <name>pKB290-1</name>
</geneLocation>
<dbReference type="GO" id="GO:0009007">
    <property type="term" value="F:site-specific DNA-methyltransferase (adenine-specific) activity"/>
    <property type="evidence" value="ECO:0007669"/>
    <property type="project" value="UniProtKB-EC"/>
</dbReference>
<evidence type="ECO:0000256" key="2">
    <source>
        <dbReference type="ARBA" id="ARBA00011900"/>
    </source>
</evidence>
<dbReference type="SUPFAM" id="SSF53335">
    <property type="entry name" value="S-adenosyl-L-methionine-dependent methyltransferases"/>
    <property type="match status" value="1"/>
</dbReference>
<reference evidence="9 10" key="1">
    <citation type="journal article" date="2013" name="PLoS ONE">
        <title>Genomic Analysis by Deep Sequencing of the Probiotic Lactobacillus brevis KB290 Harboring Nine Plasmids Reveals Genomic Stability.</title>
        <authorList>
            <person name="Fukao M."/>
            <person name="Oshima K."/>
            <person name="Morita H."/>
            <person name="Toh H."/>
            <person name="Suda W."/>
            <person name="Kim S.W."/>
            <person name="Suzuki S."/>
            <person name="Yakabe T."/>
            <person name="Hattori M."/>
            <person name="Yajima N."/>
        </authorList>
    </citation>
    <scope>NUCLEOTIDE SEQUENCE [LARGE SCALE GENOMIC DNA]</scope>
    <source>
        <strain evidence="9 10">KB290</strain>
        <plasmid evidence="9">pKB290-1</plasmid>
    </source>
</reference>
<comment type="similarity">
    <text evidence="1">Belongs to the N(4)/N(6)-methyltransferase family.</text>
</comment>